<dbReference type="Pfam" id="PF00635">
    <property type="entry name" value="Motile_Sperm"/>
    <property type="match status" value="1"/>
</dbReference>
<dbReference type="InterPro" id="IPR013783">
    <property type="entry name" value="Ig-like_fold"/>
</dbReference>
<protein>
    <submittedName>
        <fullName evidence="8">Motile sperm domain-containing protein 3</fullName>
    </submittedName>
</protein>
<dbReference type="PANTHER" id="PTHR34441:SF1">
    <property type="entry name" value="MOTILE SPERM DOMAIN-CONTAINING 1"/>
    <property type="match status" value="1"/>
</dbReference>
<sequence length="280" mass="31107">MSSSSRVFTDGDNPKIDLPVFVSPTELVFSISKRRTLLTVYNPYGNEAQFRILATNPERFDVSLTRGTIKPNRRIDITIRLLSHKVEELPEPTDELQIIDHFRISIQIGALRGNRQVKVGWVNYVDYSDADDTSRLLGGGGDDMTSRVRMKSLKQSPAYISVSSSQRNPQSPTTASPRASTIRARSQPTDHQVVSQTGSNVNLVCFLSAIVCVVLLFLPLAIDSELCKKAKLYQSDQNSSQTTGILAQISNFLSVSYEMKFGCSFALGLFTYRLISTMPD</sequence>
<keyword evidence="2 6" id="KW-0812">Transmembrane</keyword>
<dbReference type="PANTHER" id="PTHR34441">
    <property type="entry name" value="MOTILE SPERM DOMAIN-CONTAINING PROTEIN 1"/>
    <property type="match status" value="1"/>
</dbReference>
<evidence type="ECO:0000259" key="7">
    <source>
        <dbReference type="PROSITE" id="PS50202"/>
    </source>
</evidence>
<dbReference type="GO" id="GO:0005737">
    <property type="term" value="C:cytoplasm"/>
    <property type="evidence" value="ECO:0007669"/>
    <property type="project" value="TreeGrafter"/>
</dbReference>
<dbReference type="EMBL" id="GGYP01007437">
    <property type="protein sequence ID" value="MDE52208.1"/>
    <property type="molecule type" value="Transcribed_RNA"/>
</dbReference>
<dbReference type="SUPFAM" id="SSF49354">
    <property type="entry name" value="PapD-like"/>
    <property type="match status" value="1"/>
</dbReference>
<dbReference type="InterPro" id="IPR008962">
    <property type="entry name" value="PapD-like_sf"/>
</dbReference>
<evidence type="ECO:0000256" key="2">
    <source>
        <dbReference type="ARBA" id="ARBA00022692"/>
    </source>
</evidence>
<dbReference type="InterPro" id="IPR000535">
    <property type="entry name" value="MSP_dom"/>
</dbReference>
<dbReference type="InterPro" id="IPR039283">
    <property type="entry name" value="MOSPD1/3"/>
</dbReference>
<reference evidence="8" key="1">
    <citation type="submission" date="2018-10" db="EMBL/GenBank/DDBJ databases">
        <title>Transcriptome assembly of Aceria tosichella (Wheat curl mite) Type 2.</title>
        <authorList>
            <person name="Scully E.D."/>
            <person name="Geib S.M."/>
            <person name="Palmer N.A."/>
            <person name="Gupta A.K."/>
            <person name="Sarath G."/>
            <person name="Tatineni S."/>
        </authorList>
    </citation>
    <scope>NUCLEOTIDE SEQUENCE</scope>
    <source>
        <strain evidence="8">LincolnNE</strain>
    </source>
</reference>
<organism evidence="8">
    <name type="scientific">Aceria tosichella</name>
    <name type="common">wheat curl mite</name>
    <dbReference type="NCBI Taxonomy" id="561515"/>
    <lineage>
        <taxon>Eukaryota</taxon>
        <taxon>Metazoa</taxon>
        <taxon>Ecdysozoa</taxon>
        <taxon>Arthropoda</taxon>
        <taxon>Chelicerata</taxon>
        <taxon>Arachnida</taxon>
        <taxon>Acari</taxon>
        <taxon>Acariformes</taxon>
        <taxon>Trombidiformes</taxon>
        <taxon>Prostigmata</taxon>
        <taxon>Eupodina</taxon>
        <taxon>Eriophyoidea</taxon>
        <taxon>Eriophyidae</taxon>
        <taxon>Eriophyinae</taxon>
        <taxon>Aceriini</taxon>
        <taxon>Aceria</taxon>
    </lineage>
</organism>
<dbReference type="PROSITE" id="PS50202">
    <property type="entry name" value="MSP"/>
    <property type="match status" value="1"/>
</dbReference>
<evidence type="ECO:0000256" key="1">
    <source>
        <dbReference type="ARBA" id="ARBA00004141"/>
    </source>
</evidence>
<evidence type="ECO:0000256" key="4">
    <source>
        <dbReference type="ARBA" id="ARBA00023136"/>
    </source>
</evidence>
<feature type="transmembrane region" description="Helical" evidence="6">
    <location>
        <begin position="201"/>
        <end position="222"/>
    </location>
</feature>
<feature type="region of interest" description="Disordered" evidence="5">
    <location>
        <begin position="159"/>
        <end position="191"/>
    </location>
</feature>
<proteinExistence type="predicted"/>
<evidence type="ECO:0000256" key="6">
    <source>
        <dbReference type="SAM" id="Phobius"/>
    </source>
</evidence>
<evidence type="ECO:0000256" key="3">
    <source>
        <dbReference type="ARBA" id="ARBA00022989"/>
    </source>
</evidence>
<evidence type="ECO:0000256" key="5">
    <source>
        <dbReference type="SAM" id="MobiDB-lite"/>
    </source>
</evidence>
<evidence type="ECO:0000313" key="8">
    <source>
        <dbReference type="EMBL" id="MDE52208.1"/>
    </source>
</evidence>
<comment type="subcellular location">
    <subcellularLocation>
        <location evidence="1">Membrane</location>
        <topology evidence="1">Multi-pass membrane protein</topology>
    </subcellularLocation>
</comment>
<keyword evidence="3 6" id="KW-1133">Transmembrane helix</keyword>
<feature type="domain" description="MSP" evidence="7">
    <location>
        <begin position="19"/>
        <end position="155"/>
    </location>
</feature>
<dbReference type="GO" id="GO:0016020">
    <property type="term" value="C:membrane"/>
    <property type="evidence" value="ECO:0007669"/>
    <property type="project" value="UniProtKB-SubCell"/>
</dbReference>
<dbReference type="AlphaFoldDB" id="A0A6G1SP76"/>
<feature type="compositionally biased region" description="Polar residues" evidence="5">
    <location>
        <begin position="161"/>
        <end position="191"/>
    </location>
</feature>
<accession>A0A6G1SP76</accession>
<keyword evidence="4 6" id="KW-0472">Membrane</keyword>
<gene>
    <name evidence="8" type="primary">MOSPD3</name>
    <name evidence="8" type="ORF">g.2313</name>
</gene>
<dbReference type="Gene3D" id="2.60.40.10">
    <property type="entry name" value="Immunoglobulins"/>
    <property type="match status" value="1"/>
</dbReference>
<name>A0A6G1SP76_9ACAR</name>